<dbReference type="Pfam" id="PF01389">
    <property type="entry name" value="OmpA_membrane"/>
    <property type="match status" value="1"/>
</dbReference>
<dbReference type="Gene3D" id="3.30.1330.60">
    <property type="entry name" value="OmpA-like domain"/>
    <property type="match status" value="1"/>
</dbReference>
<organism evidence="14 15">
    <name type="scientific">Enterovibrio gelatinilyticus</name>
    <dbReference type="NCBI Taxonomy" id="2899819"/>
    <lineage>
        <taxon>Bacteria</taxon>
        <taxon>Pseudomonadati</taxon>
        <taxon>Pseudomonadota</taxon>
        <taxon>Gammaproteobacteria</taxon>
        <taxon>Vibrionales</taxon>
        <taxon>Vibrionaceae</taxon>
        <taxon>Enterovibrio</taxon>
    </lineage>
</organism>
<evidence type="ECO:0000256" key="2">
    <source>
        <dbReference type="ARBA" id="ARBA00005710"/>
    </source>
</evidence>
<dbReference type="InterPro" id="IPR011250">
    <property type="entry name" value="OMP/PagP_B-barrel"/>
</dbReference>
<evidence type="ECO:0000256" key="1">
    <source>
        <dbReference type="ARBA" id="ARBA00004571"/>
    </source>
</evidence>
<dbReference type="PRINTS" id="PR01021">
    <property type="entry name" value="OMPADOMAIN"/>
</dbReference>
<evidence type="ECO:0000259" key="13">
    <source>
        <dbReference type="PROSITE" id="PS51123"/>
    </source>
</evidence>
<evidence type="ECO:0000256" key="7">
    <source>
        <dbReference type="ARBA" id="ARBA00023114"/>
    </source>
</evidence>
<accession>A0ABT5QUV1</accession>
<evidence type="ECO:0000313" key="14">
    <source>
        <dbReference type="EMBL" id="MDD1791715.1"/>
    </source>
</evidence>
<feature type="chain" id="PRO_5046664832" evidence="12">
    <location>
        <begin position="23"/>
        <end position="327"/>
    </location>
</feature>
<evidence type="ECO:0000256" key="9">
    <source>
        <dbReference type="ARBA" id="ARBA00023237"/>
    </source>
</evidence>
<sequence length="327" mass="35463">MKKAVISLGLMVALSPVASVFAQDDANFYLGGRVGSSQLDDACQIGSCDDNDVGGGLILGYDFGNSFSIESTYDYLGHFDASYSPTPGAISGDLTSLTLAPKLGIGITDATDLYGKIGAAWWNWDSKAGNQDDLSLLGAIGIDHRANDLVNVRLEYQYIHDMDEAYFNADNHLISAGLTFHFGRTSAPEPVMVVEEVVVVEEVIETKKYVFSEADDVELFAFGKSTLSNEATQQLNPMLKRLQDFEESTAIIIGHTDSVGSEAFNQTLSEERAQTVANYFTDNGISADRLSVVGMGEGEPVASNDTEEGRAKNRRVEIESPEFVYEE</sequence>
<dbReference type="InterPro" id="IPR006690">
    <property type="entry name" value="OMPA-like_CS"/>
</dbReference>
<reference evidence="14" key="1">
    <citation type="submission" date="2021-12" db="EMBL/GenBank/DDBJ databases">
        <title>Enterovibrio ZSDZ35 sp. nov. and Enterovibrio ZSDZ42 sp. nov., isolated from coastal seawater in Qingdao.</title>
        <authorList>
            <person name="Zhang P."/>
        </authorList>
    </citation>
    <scope>NUCLEOTIDE SEQUENCE</scope>
    <source>
        <strain evidence="14">ZSDZ42</strain>
    </source>
</reference>
<dbReference type="SUPFAM" id="SSF103088">
    <property type="entry name" value="OmpA-like"/>
    <property type="match status" value="1"/>
</dbReference>
<evidence type="ECO:0000256" key="6">
    <source>
        <dbReference type="ARBA" id="ARBA00023065"/>
    </source>
</evidence>
<feature type="compositionally biased region" description="Basic and acidic residues" evidence="11">
    <location>
        <begin position="307"/>
        <end position="318"/>
    </location>
</feature>
<keyword evidence="12" id="KW-0732">Signal</keyword>
<dbReference type="EMBL" id="JAJUBC010000001">
    <property type="protein sequence ID" value="MDD1791715.1"/>
    <property type="molecule type" value="Genomic_DNA"/>
</dbReference>
<evidence type="ECO:0000256" key="4">
    <source>
        <dbReference type="ARBA" id="ARBA00022452"/>
    </source>
</evidence>
<keyword evidence="15" id="KW-1185">Reference proteome</keyword>
<evidence type="ECO:0000313" key="15">
    <source>
        <dbReference type="Proteomes" id="UP001149400"/>
    </source>
</evidence>
<feature type="region of interest" description="Disordered" evidence="11">
    <location>
        <begin position="298"/>
        <end position="327"/>
    </location>
</feature>
<keyword evidence="7" id="KW-0626">Porin</keyword>
<feature type="domain" description="OmpA-like" evidence="13">
    <location>
        <begin position="207"/>
        <end position="324"/>
    </location>
</feature>
<dbReference type="PROSITE" id="PS51123">
    <property type="entry name" value="OMPA_2"/>
    <property type="match status" value="1"/>
</dbReference>
<dbReference type="InterPro" id="IPR006665">
    <property type="entry name" value="OmpA-like"/>
</dbReference>
<dbReference type="Gene3D" id="2.40.160.20">
    <property type="match status" value="1"/>
</dbReference>
<protein>
    <submittedName>
        <fullName evidence="14">OmpA family protein</fullName>
    </submittedName>
</protein>
<dbReference type="SUPFAM" id="SSF56925">
    <property type="entry name" value="OMPA-like"/>
    <property type="match status" value="1"/>
</dbReference>
<evidence type="ECO:0000256" key="10">
    <source>
        <dbReference type="PROSITE-ProRule" id="PRU00473"/>
    </source>
</evidence>
<dbReference type="Pfam" id="PF00691">
    <property type="entry name" value="OmpA"/>
    <property type="match status" value="1"/>
</dbReference>
<dbReference type="Proteomes" id="UP001149400">
    <property type="component" value="Unassembled WGS sequence"/>
</dbReference>
<dbReference type="RefSeq" id="WP_274162663.1">
    <property type="nucleotide sequence ID" value="NZ_JAJUBC010000001.1"/>
</dbReference>
<comment type="subcellular location">
    <subcellularLocation>
        <location evidence="1">Cell outer membrane</location>
        <topology evidence="1">Multi-pass membrane protein</topology>
    </subcellularLocation>
</comment>
<keyword evidence="6" id="KW-0406">Ion transport</keyword>
<dbReference type="InterPro" id="IPR000498">
    <property type="entry name" value="OmpA-like_TM_dom"/>
</dbReference>
<feature type="signal peptide" evidence="12">
    <location>
        <begin position="1"/>
        <end position="22"/>
    </location>
</feature>
<dbReference type="InterPro" id="IPR050330">
    <property type="entry name" value="Bact_OuterMem_StrucFunc"/>
</dbReference>
<dbReference type="CDD" id="cd07185">
    <property type="entry name" value="OmpA_C-like"/>
    <property type="match status" value="1"/>
</dbReference>
<proteinExistence type="inferred from homology"/>
<keyword evidence="5" id="KW-0812">Transmembrane</keyword>
<evidence type="ECO:0000256" key="5">
    <source>
        <dbReference type="ARBA" id="ARBA00022692"/>
    </source>
</evidence>
<keyword evidence="3" id="KW-0813">Transport</keyword>
<keyword evidence="4" id="KW-1134">Transmembrane beta strand</keyword>
<dbReference type="PRINTS" id="PR01023">
    <property type="entry name" value="NAFLGMOTY"/>
</dbReference>
<dbReference type="PANTHER" id="PTHR30329">
    <property type="entry name" value="STATOR ELEMENT OF FLAGELLAR MOTOR COMPLEX"/>
    <property type="match status" value="1"/>
</dbReference>
<comment type="caution">
    <text evidence="14">The sequence shown here is derived from an EMBL/GenBank/DDBJ whole genome shotgun (WGS) entry which is preliminary data.</text>
</comment>
<keyword evidence="9" id="KW-0998">Cell outer membrane</keyword>
<dbReference type="PANTHER" id="PTHR30329:SF21">
    <property type="entry name" value="LIPOPROTEIN YIAD-RELATED"/>
    <property type="match status" value="1"/>
</dbReference>
<evidence type="ECO:0000256" key="8">
    <source>
        <dbReference type="ARBA" id="ARBA00023136"/>
    </source>
</evidence>
<dbReference type="InterPro" id="IPR006664">
    <property type="entry name" value="OMP_bac"/>
</dbReference>
<dbReference type="PROSITE" id="PS01068">
    <property type="entry name" value="OMPA_1"/>
    <property type="match status" value="1"/>
</dbReference>
<comment type="similarity">
    <text evidence="2">Belongs to the outer membrane OOP (TC 1.B.6) superfamily. OmpA family.</text>
</comment>
<dbReference type="InterPro" id="IPR036737">
    <property type="entry name" value="OmpA-like_sf"/>
</dbReference>
<evidence type="ECO:0000256" key="11">
    <source>
        <dbReference type="SAM" id="MobiDB-lite"/>
    </source>
</evidence>
<name>A0ABT5QUV1_9GAMM</name>
<evidence type="ECO:0000256" key="3">
    <source>
        <dbReference type="ARBA" id="ARBA00022448"/>
    </source>
</evidence>
<evidence type="ECO:0000256" key="12">
    <source>
        <dbReference type="SAM" id="SignalP"/>
    </source>
</evidence>
<gene>
    <name evidence="14" type="ORF">LRP50_01045</name>
</gene>
<keyword evidence="8 10" id="KW-0472">Membrane</keyword>